<name>A0A2N0PBT5_9GLOM</name>
<dbReference type="Gene3D" id="3.60.10.10">
    <property type="entry name" value="Endonuclease/exonuclease/phosphatase"/>
    <property type="match status" value="1"/>
</dbReference>
<dbReference type="VEuPathDB" id="FungiDB:RhiirA1_397240"/>
<protein>
    <recommendedName>
        <fullName evidence="3">Endonuclease/exonuclease/phosphatase domain-containing protein</fullName>
    </recommendedName>
</protein>
<sequence length="2130" mass="250752">MGVSVSTEDFATLEGYVYKSGEEREEILEHAGWKLEAQDHDIAIFMGTDVVTAALIRAVVTVCLTKQKDTMETFYKNVTEKERQHFDQQIQTLYSQGTAIEHELHITKDKLQKQDKELEEYFKAMPINQHISNIEVGTNDRPEYNTTKSIPTGQLISIDEEDNNTVQGENSKSEGKKRCHVNEKQIDENDMEGVTLTPNSNNISMHEKNFTNSRTRYHAKININMLKLSKEEIENEIGKIFHKDRFRIDISNKNGNTYMYVMFATSEERTRLTNSEMIINNVGKFYTDQEREVTISDPLKCEILNIPIDISNSEKQERKKYMAKLIDVDPNIEYKDISENLNNVKAKEWYINEDKRTNRKIITVYFKNGKERDSAMKIPFIVNNKCITWNKGYIGSPFRPANTVTTTADSMEEEHITNTEDTTTHKMQENIQEKGNKEDVNNTTTNTKQHINNRQDDPMITDEDIAEITTTMNKVTIQDELHIKDSIDTTKTTNNLETAEETMEEITTEDQMRTTPEIAETTKLNKYIVTPNDTTLMEKQDTITEEKIITEEKMIIDNTTLDTNNNAQFTTTIEEEETESIMDIDIESTSRRISIYEEETWGDEDTVDKYIEENKKIKNKKTNKNLNNNKINNKIKIGCINIRGLNDDKGSDNKQERLKSFINKENWDIAGINETKIKKSKGKYIYRDWETMKIRNNSAEEEKSKGSQILIQKYWTEVRSINYKTIEGYTQSIDIILKGNKKLIRIINIYMVGNNKDKKKEIISTVDKWIENGKNENLDIIVMGDFNEQRQNIGKKDKNNFLELIDSHNMVDIHTYFNNNDLIDTWTNGTISTRIDYIFVNSEMLQRIDEHEVLNVENKLSTDHKALTITIKIENETTNYNNNKGKDTGYFRHKFSGKEWEEIAERVEKSIIERQTNMDESEGDKDGITTKIDKKWNTLKYVITKEITEVNQEKKNNIKKNNKNTQKEYNTSVKDMSDCDKVKTKLKIINEIEKLWKKWDRLVTERNKFNEETRRNLDVMENFGAKERNVITNYKILVHRFNDICNSMMTTETENQFKNLHDNLEDSISINRTKDKIEIEKNRLLCDMENVQQYEHSLEIEKNIEKREQLMTTDLKEMIIRIMDKRRGQIRIDSCQKISEDRVRMITNHKEIKDEVIEHYKNWTCARNFDEEEFDRNWNQYYNKLDTIDEHIYDHLCDEVTMTECNLTLNNLKYDKAAGVSGIPYDFWKKSGDNTKEALIEIINLGVVITENEAKQLMAPINTLIKHKCKMPSSLPNCVLYDKDIYGVKDIYSLQFESLSKNIMYMANGNEIVRSIFKIQMEQLQQEAWTPLCFAEKVSQVKFSTKRFVGDALIVLDSKKFHLCDHENYNDLFRNHRIRGGYILIEEVLEEEFRFYKNRIKKCGIMFVEQPIEPYTDKMMKWTHFLKENGLALRIEPKWFKIVRDRITINGILERELCNEMLIKRMDLDDTKKVRNSEDHSDKSRKETNKEIITWKDPKSSNNIYSIRSKKSRHRFYDKIGKHMIEYDQLQANNDVINSPFLINCKGCNYNIRKKKDWKSECYIYIEKDLATTIPGRWGKDNVDVKYIKPYRSLEYIDKRNASVQNMSNSNKEKLIINDMIIDRDKNILRANAKFWLNSVIVETGIYENLNNFIERDFFDFTDKEIFLQIGAIIQKGPDLNLDGFFGIEIFAKNSKEEKFSIEGKVCNTRNERKIYAIGIIIALMIIPDNVIVDLRTDEKILKWFIDYSKIGSNRRELDDPCYIFLNCINIVLELKNIRLLIDEEKDNDVTIMKSVSVKLPALKQELIRCKDSIKEVVLKYSNIAVDEYALRWNYNAIEGAYRKCFKEISNNINRIDLILMDYVKDCFVECNGANVMIDWKETFKLINNEISTGRNVTNRLDASRRSFRVKNFLKILPTYEILYERKVWGIESTKCPRCIIEVETWEHIWSCENNGVFTEYKLFSDSIEEICVYAMTDEDSNEIKKFKENLVDISTGRSMIMPLHNMIREITRGIINEKWMNVCKNKNFKKILRDIFDLYLMKIQEHIWKERCNEVTEIEKQKGLFKDLKRKKRDAEDDSEDKETDNTKLENSKNRKKIKKIIKIDLENKIKNDVFSITLGFVMKGFIIV</sequence>
<dbReference type="VEuPathDB" id="FungiDB:RhiirFUN_004091"/>
<dbReference type="EMBL" id="LLXJ01001037">
    <property type="protein sequence ID" value="PKC04269.1"/>
    <property type="molecule type" value="Genomic_DNA"/>
</dbReference>
<reference evidence="4 5" key="1">
    <citation type="submission" date="2016-04" db="EMBL/GenBank/DDBJ databases">
        <title>Genome analyses suggest a sexual origin of heterokaryosis in a supposedly ancient asexual fungus.</title>
        <authorList>
            <person name="Ropars J."/>
            <person name="Sedzielewska K."/>
            <person name="Noel J."/>
            <person name="Charron P."/>
            <person name="Farinelli L."/>
            <person name="Marton T."/>
            <person name="Kruger M."/>
            <person name="Pelin A."/>
            <person name="Brachmann A."/>
            <person name="Corradi N."/>
        </authorList>
    </citation>
    <scope>NUCLEOTIDE SEQUENCE [LARGE SCALE GENOMIC DNA]</scope>
    <source>
        <strain evidence="4 5">A5</strain>
    </source>
</reference>
<dbReference type="VEuPathDB" id="FungiDB:RhiirA1_464694"/>
<dbReference type="VEuPathDB" id="FungiDB:RhiirFUN_026076"/>
<reference evidence="4 5" key="2">
    <citation type="submission" date="2017-09" db="EMBL/GenBank/DDBJ databases">
        <title>Extensive intraspecific genome diversity in a model arbuscular mycorrhizal fungus.</title>
        <authorList>
            <person name="Chen E.C."/>
            <person name="Morin E."/>
            <person name="Beaudet D."/>
            <person name="Noel J."/>
            <person name="Ndikumana S."/>
            <person name="Charron P."/>
            <person name="St-Onge C."/>
            <person name="Giorgi J."/>
            <person name="Grigoriev I.V."/>
            <person name="Roux C."/>
            <person name="Martin F.M."/>
            <person name="Corradi N."/>
        </authorList>
    </citation>
    <scope>NUCLEOTIDE SEQUENCE [LARGE SCALE GENOMIC DNA]</scope>
    <source>
        <strain evidence="4 5">A5</strain>
    </source>
</reference>
<evidence type="ECO:0000313" key="5">
    <source>
        <dbReference type="Proteomes" id="UP000232722"/>
    </source>
</evidence>
<dbReference type="VEuPathDB" id="FungiDB:RhiirA1_402426"/>
<dbReference type="GO" id="GO:0003824">
    <property type="term" value="F:catalytic activity"/>
    <property type="evidence" value="ECO:0007669"/>
    <property type="project" value="InterPro"/>
</dbReference>
<dbReference type="VEuPathDB" id="FungiDB:FUN_021028"/>
<dbReference type="VEuPathDB" id="FungiDB:RhiirA1_540502"/>
<evidence type="ECO:0000259" key="3">
    <source>
        <dbReference type="Pfam" id="PF03372"/>
    </source>
</evidence>
<dbReference type="VEuPathDB" id="FungiDB:RhiirA1_397243"/>
<dbReference type="Proteomes" id="UP000232722">
    <property type="component" value="Unassembled WGS sequence"/>
</dbReference>
<evidence type="ECO:0000256" key="1">
    <source>
        <dbReference type="SAM" id="Coils"/>
    </source>
</evidence>
<dbReference type="VEuPathDB" id="FungiDB:FUN_022165"/>
<organism evidence="4 5">
    <name type="scientific">Rhizophagus irregularis</name>
    <dbReference type="NCBI Taxonomy" id="588596"/>
    <lineage>
        <taxon>Eukaryota</taxon>
        <taxon>Fungi</taxon>
        <taxon>Fungi incertae sedis</taxon>
        <taxon>Mucoromycota</taxon>
        <taxon>Glomeromycotina</taxon>
        <taxon>Glomeromycetes</taxon>
        <taxon>Glomerales</taxon>
        <taxon>Glomeraceae</taxon>
        <taxon>Rhizophagus</taxon>
    </lineage>
</organism>
<evidence type="ECO:0000256" key="2">
    <source>
        <dbReference type="SAM" id="MobiDB-lite"/>
    </source>
</evidence>
<evidence type="ECO:0000313" key="4">
    <source>
        <dbReference type="EMBL" id="PKC04269.1"/>
    </source>
</evidence>
<comment type="caution">
    <text evidence="4">The sequence shown here is derived from an EMBL/GenBank/DDBJ whole genome shotgun (WGS) entry which is preliminary data.</text>
</comment>
<feature type="compositionally biased region" description="Polar residues" evidence="2">
    <location>
        <begin position="144"/>
        <end position="155"/>
    </location>
</feature>
<feature type="coiled-coil region" evidence="1">
    <location>
        <begin position="2059"/>
        <end position="2093"/>
    </location>
</feature>
<accession>A0A2N0PBT5</accession>
<dbReference type="InterPro" id="IPR005135">
    <property type="entry name" value="Endo/exonuclease/phosphatase"/>
</dbReference>
<dbReference type="VEuPathDB" id="FungiDB:RhiirFUN_010308"/>
<proteinExistence type="predicted"/>
<feature type="domain" description="Endonuclease/exonuclease/phosphatase" evidence="3">
    <location>
        <begin position="641"/>
        <end position="847"/>
    </location>
</feature>
<gene>
    <name evidence="4" type="ORF">RhiirA5_379516</name>
</gene>
<dbReference type="InterPro" id="IPR036691">
    <property type="entry name" value="Endo/exonu/phosph_ase_sf"/>
</dbReference>
<dbReference type="Pfam" id="PF03372">
    <property type="entry name" value="Exo_endo_phos"/>
    <property type="match status" value="1"/>
</dbReference>
<feature type="region of interest" description="Disordered" evidence="2">
    <location>
        <begin position="138"/>
        <end position="178"/>
    </location>
</feature>
<dbReference type="SUPFAM" id="SSF56219">
    <property type="entry name" value="DNase I-like"/>
    <property type="match status" value="1"/>
</dbReference>
<keyword evidence="1" id="KW-0175">Coiled coil</keyword>